<dbReference type="InterPro" id="IPR014044">
    <property type="entry name" value="CAP_dom"/>
</dbReference>
<dbReference type="AlphaFoldDB" id="A0A345SS74"/>
<dbReference type="OrthoDB" id="9794228at2"/>
<dbReference type="Pfam" id="PF00188">
    <property type="entry name" value="CAP"/>
    <property type="match status" value="1"/>
</dbReference>
<dbReference type="RefSeq" id="WP_111494159.1">
    <property type="nucleotide sequence ID" value="NZ_CP031264.1"/>
</dbReference>
<sequence>MKKLGMLAAAAALVGLAAAPAPARPALPNATTQRFLGDALRAVNAVRARHHAPPLVLDRQLSEYAATRAREVSRWEGLHGGHGGGPHPGTAENIYWGGGSAPVVRTADEAVASWYREVREYDFRHPGGSPSTGRFSQLVWRATTRMGAARVAGQGPQWFETYIVFVFRSPGNIRGEYARNVLPAEPGQVAKPGAGARPGPGTEPAPRPGAELKPGTDPRPGTDPAPGPGAEPVHGAEPGRGHAPGAEAAPQPAPGRAD</sequence>
<feature type="domain" description="SCP" evidence="3">
    <location>
        <begin position="34"/>
        <end position="175"/>
    </location>
</feature>
<name>A0A345SS74_9ACTN</name>
<feature type="chain" id="PRO_5038751286" description="SCP domain-containing protein" evidence="2">
    <location>
        <begin position="24"/>
        <end position="258"/>
    </location>
</feature>
<dbReference type="PROSITE" id="PS01009">
    <property type="entry name" value="CRISP_1"/>
    <property type="match status" value="1"/>
</dbReference>
<feature type="signal peptide" evidence="2">
    <location>
        <begin position="1"/>
        <end position="23"/>
    </location>
</feature>
<dbReference type="EMBL" id="CP031264">
    <property type="protein sequence ID" value="AXI76579.1"/>
    <property type="molecule type" value="Genomic_DNA"/>
</dbReference>
<dbReference type="InterPro" id="IPR035940">
    <property type="entry name" value="CAP_sf"/>
</dbReference>
<protein>
    <recommendedName>
        <fullName evidence="3">SCP domain-containing protein</fullName>
    </recommendedName>
</protein>
<evidence type="ECO:0000259" key="3">
    <source>
        <dbReference type="SMART" id="SM00198"/>
    </source>
</evidence>
<dbReference type="PANTHER" id="PTHR10334">
    <property type="entry name" value="CYSTEINE-RICH SECRETORY PROTEIN-RELATED"/>
    <property type="match status" value="1"/>
</dbReference>
<feature type="region of interest" description="Disordered" evidence="1">
    <location>
        <begin position="184"/>
        <end position="258"/>
    </location>
</feature>
<feature type="compositionally biased region" description="Low complexity" evidence="1">
    <location>
        <begin position="241"/>
        <end position="258"/>
    </location>
</feature>
<reference evidence="5" key="1">
    <citation type="submission" date="2018-07" db="EMBL/GenBank/DDBJ databases">
        <title>Streptacidiphilus bronchialis DSM 106435 chromosome.</title>
        <authorList>
            <person name="Batra D."/>
            <person name="Gulvik C.A."/>
        </authorList>
    </citation>
    <scope>NUCLEOTIDE SEQUENCE [LARGE SCALE GENOMIC DNA]</scope>
    <source>
        <strain evidence="5">DSM 106435</strain>
    </source>
</reference>
<proteinExistence type="predicted"/>
<accession>A0A345SS74</accession>
<dbReference type="InterPro" id="IPR018244">
    <property type="entry name" value="Allrgn_V5/Tpx1_CS"/>
</dbReference>
<gene>
    <name evidence="4" type="ORF">C7M71_002925</name>
</gene>
<keyword evidence="5" id="KW-1185">Reference proteome</keyword>
<evidence type="ECO:0000256" key="1">
    <source>
        <dbReference type="SAM" id="MobiDB-lite"/>
    </source>
</evidence>
<evidence type="ECO:0000313" key="5">
    <source>
        <dbReference type="Proteomes" id="UP000249340"/>
    </source>
</evidence>
<evidence type="ECO:0000256" key="2">
    <source>
        <dbReference type="SAM" id="SignalP"/>
    </source>
</evidence>
<feature type="compositionally biased region" description="Low complexity" evidence="1">
    <location>
        <begin position="190"/>
        <end position="200"/>
    </location>
</feature>
<dbReference type="InterPro" id="IPR001283">
    <property type="entry name" value="CRISP-related"/>
</dbReference>
<dbReference type="Gene3D" id="3.40.33.10">
    <property type="entry name" value="CAP"/>
    <property type="match status" value="1"/>
</dbReference>
<dbReference type="KEGG" id="stri:C7M71_002925"/>
<dbReference type="SMART" id="SM00198">
    <property type="entry name" value="SCP"/>
    <property type="match status" value="1"/>
</dbReference>
<organism evidence="4 5">
    <name type="scientific">Peterkaempfera bronchialis</name>
    <dbReference type="NCBI Taxonomy" id="2126346"/>
    <lineage>
        <taxon>Bacteria</taxon>
        <taxon>Bacillati</taxon>
        <taxon>Actinomycetota</taxon>
        <taxon>Actinomycetes</taxon>
        <taxon>Kitasatosporales</taxon>
        <taxon>Streptomycetaceae</taxon>
        <taxon>Peterkaempfera</taxon>
    </lineage>
</organism>
<keyword evidence="2" id="KW-0732">Signal</keyword>
<dbReference type="Proteomes" id="UP000249340">
    <property type="component" value="Chromosome"/>
</dbReference>
<dbReference type="GO" id="GO:0005576">
    <property type="term" value="C:extracellular region"/>
    <property type="evidence" value="ECO:0007669"/>
    <property type="project" value="InterPro"/>
</dbReference>
<evidence type="ECO:0000313" key="4">
    <source>
        <dbReference type="EMBL" id="AXI76579.1"/>
    </source>
</evidence>
<dbReference type="SUPFAM" id="SSF55797">
    <property type="entry name" value="PR-1-like"/>
    <property type="match status" value="1"/>
</dbReference>